<evidence type="ECO:0000313" key="3">
    <source>
        <dbReference type="EMBL" id="ABK99557.1"/>
    </source>
</evidence>
<keyword evidence="4" id="KW-1185">Reference proteome</keyword>
<gene>
    <name evidence="3" type="ordered locus">Ppro_1948</name>
</gene>
<evidence type="ECO:0000259" key="2">
    <source>
        <dbReference type="Pfam" id="PF13938"/>
    </source>
</evidence>
<dbReference type="eggNOG" id="COG2014">
    <property type="taxonomic scope" value="Bacteria"/>
</dbReference>
<dbReference type="Gene3D" id="3.40.50.11590">
    <property type="match status" value="1"/>
</dbReference>
<dbReference type="STRING" id="338966.Ppro_1948"/>
<dbReference type="Proteomes" id="UP000006732">
    <property type="component" value="Chromosome"/>
</dbReference>
<proteinExistence type="predicted"/>
<dbReference type="InterPro" id="IPR007161">
    <property type="entry name" value="DUF364"/>
</dbReference>
<dbReference type="Pfam" id="PF13938">
    <property type="entry name" value="DUF4213"/>
    <property type="match status" value="1"/>
</dbReference>
<dbReference type="KEGG" id="ppd:Ppro_1948"/>
<organism evidence="3 4">
    <name type="scientific">Pelobacter propionicus (strain DSM 2379 / NBRC 103807 / OttBd1)</name>
    <dbReference type="NCBI Taxonomy" id="338966"/>
    <lineage>
        <taxon>Bacteria</taxon>
        <taxon>Pseudomonadati</taxon>
        <taxon>Thermodesulfobacteriota</taxon>
        <taxon>Desulfuromonadia</taxon>
        <taxon>Desulfuromonadales</taxon>
        <taxon>Desulfuromonadaceae</taxon>
        <taxon>Pelobacter</taxon>
    </lineage>
</organism>
<dbReference type="Pfam" id="PF04016">
    <property type="entry name" value="DUF364"/>
    <property type="match status" value="1"/>
</dbReference>
<dbReference type="HOGENOM" id="CLU_076326_1_1_7"/>
<name>A1AQD7_PELPD</name>
<dbReference type="EMBL" id="CP000482">
    <property type="protein sequence ID" value="ABK99557.1"/>
    <property type="molecule type" value="Genomic_DNA"/>
</dbReference>
<reference evidence="3 4" key="1">
    <citation type="submission" date="2006-10" db="EMBL/GenBank/DDBJ databases">
        <title>Complete sequence of chromosome of Pelobacter propionicus DSM 2379.</title>
        <authorList>
            <consortium name="US DOE Joint Genome Institute"/>
            <person name="Copeland A."/>
            <person name="Lucas S."/>
            <person name="Lapidus A."/>
            <person name="Barry K."/>
            <person name="Detter J.C."/>
            <person name="Glavina del Rio T."/>
            <person name="Hammon N."/>
            <person name="Israni S."/>
            <person name="Dalin E."/>
            <person name="Tice H."/>
            <person name="Pitluck S."/>
            <person name="Saunders E."/>
            <person name="Brettin T."/>
            <person name="Bruce D."/>
            <person name="Han C."/>
            <person name="Tapia R."/>
            <person name="Schmutz J."/>
            <person name="Larimer F."/>
            <person name="Land M."/>
            <person name="Hauser L."/>
            <person name="Kyrpides N."/>
            <person name="Kim E."/>
            <person name="Lovley D."/>
            <person name="Richardson P."/>
        </authorList>
    </citation>
    <scope>NUCLEOTIDE SEQUENCE [LARGE SCALE GENOMIC DNA]</scope>
    <source>
        <strain evidence="4">DSM 2379 / NBRC 103807 / OttBd1</strain>
    </source>
</reference>
<feature type="domain" description="DUF4213" evidence="2">
    <location>
        <begin position="28"/>
        <end position="112"/>
    </location>
</feature>
<dbReference type="AlphaFoldDB" id="A1AQD7"/>
<evidence type="ECO:0000313" key="4">
    <source>
        <dbReference type="Proteomes" id="UP000006732"/>
    </source>
</evidence>
<dbReference type="InterPro" id="IPR025251">
    <property type="entry name" value="DUF4213"/>
</dbReference>
<evidence type="ECO:0000259" key="1">
    <source>
        <dbReference type="Pfam" id="PF04016"/>
    </source>
</evidence>
<protein>
    <recommendedName>
        <fullName evidence="5">Heavy-metal chelation domain-containing protein</fullName>
    </recommendedName>
</protein>
<dbReference type="SUPFAM" id="SSF159713">
    <property type="entry name" value="Dhaf3308-like"/>
    <property type="match status" value="1"/>
</dbReference>
<evidence type="ECO:0008006" key="5">
    <source>
        <dbReference type="Google" id="ProtNLM"/>
    </source>
</evidence>
<accession>A1AQD7</accession>
<sequence>MCSRAICFCDCVTYQEEPMLTIQRNLVDVLASQAADSIVSEIRIGLGYTAVALESGHAGVAWTPKSDSHSCTHLSGAGSLAGRPASVLLTMLCHQKLPLARAVGLATANALLSLPPHAPASDDEVIGSLDIGADDHVAMVGYFAPVVAKIQKSGCRLDIIEMNPGRGDTLTPEQGRKALADCSVAIITATSLINGTLDELVAGLGSPRAAVILGPSTPLCPEAFQGTKITHLAGARVQDVDAVQRIISEGGGTMLMKPYLEFVNLPLCLDA</sequence>
<feature type="domain" description="Putative heavy-metal chelation" evidence="1">
    <location>
        <begin position="126"/>
        <end position="263"/>
    </location>
</feature>